<dbReference type="InterPro" id="IPR013078">
    <property type="entry name" value="His_Pase_superF_clade-1"/>
</dbReference>
<dbReference type="CDD" id="cd07067">
    <property type="entry name" value="HP_PGM_like"/>
    <property type="match status" value="1"/>
</dbReference>
<dbReference type="GO" id="GO:0005829">
    <property type="term" value="C:cytosol"/>
    <property type="evidence" value="ECO:0007669"/>
    <property type="project" value="TreeGrafter"/>
</dbReference>
<name>A0A0D2P7W2_HYPSF</name>
<evidence type="ECO:0000256" key="1">
    <source>
        <dbReference type="ARBA" id="ARBA00022801"/>
    </source>
</evidence>
<sequence>MPGTAPVARVYLVRHGETQANRDGVIQGQMNTALNARGEAQARMVANALGPVGFTRAYSSDLRRASEVRVSADAKMDAERDERLRKRFWRHIRAWNWYRKQRYESG</sequence>
<dbReference type="GO" id="GO:0004331">
    <property type="term" value="F:fructose-2,6-bisphosphate 2-phosphatase activity"/>
    <property type="evidence" value="ECO:0007669"/>
    <property type="project" value="TreeGrafter"/>
</dbReference>
<reference evidence="3" key="1">
    <citation type="submission" date="2014-04" db="EMBL/GenBank/DDBJ databases">
        <title>Evolutionary Origins and Diversification of the Mycorrhizal Mutualists.</title>
        <authorList>
            <consortium name="DOE Joint Genome Institute"/>
            <consortium name="Mycorrhizal Genomics Consortium"/>
            <person name="Kohler A."/>
            <person name="Kuo A."/>
            <person name="Nagy L.G."/>
            <person name="Floudas D."/>
            <person name="Copeland A."/>
            <person name="Barry K.W."/>
            <person name="Cichocki N."/>
            <person name="Veneault-Fourrey C."/>
            <person name="LaButti K."/>
            <person name="Lindquist E.A."/>
            <person name="Lipzen A."/>
            <person name="Lundell T."/>
            <person name="Morin E."/>
            <person name="Murat C."/>
            <person name="Riley R."/>
            <person name="Ohm R."/>
            <person name="Sun H."/>
            <person name="Tunlid A."/>
            <person name="Henrissat B."/>
            <person name="Grigoriev I.V."/>
            <person name="Hibbett D.S."/>
            <person name="Martin F."/>
        </authorList>
    </citation>
    <scope>NUCLEOTIDE SEQUENCE [LARGE SCALE GENOMIC DNA]</scope>
    <source>
        <strain evidence="3">FD-334 SS-4</strain>
    </source>
</reference>
<accession>A0A0D2P7W2</accession>
<protein>
    <recommendedName>
        <fullName evidence="4">Phosphoglycerate mutase (2,3-diphosphoglycerate-dependent)</fullName>
    </recommendedName>
</protein>
<gene>
    <name evidence="2" type="ORF">HYPSUDRAFT_35610</name>
</gene>
<dbReference type="STRING" id="945553.A0A0D2P7W2"/>
<organism evidence="2 3">
    <name type="scientific">Hypholoma sublateritium (strain FD-334 SS-4)</name>
    <dbReference type="NCBI Taxonomy" id="945553"/>
    <lineage>
        <taxon>Eukaryota</taxon>
        <taxon>Fungi</taxon>
        <taxon>Dikarya</taxon>
        <taxon>Basidiomycota</taxon>
        <taxon>Agaricomycotina</taxon>
        <taxon>Agaricomycetes</taxon>
        <taxon>Agaricomycetidae</taxon>
        <taxon>Agaricales</taxon>
        <taxon>Agaricineae</taxon>
        <taxon>Strophariaceae</taxon>
        <taxon>Hypholoma</taxon>
    </lineage>
</organism>
<dbReference type="Pfam" id="PF00300">
    <property type="entry name" value="His_Phos_1"/>
    <property type="match status" value="1"/>
</dbReference>
<dbReference type="OrthoDB" id="354304at2759"/>
<dbReference type="AlphaFoldDB" id="A0A0D2P7W2"/>
<dbReference type="Proteomes" id="UP000054270">
    <property type="component" value="Unassembled WGS sequence"/>
</dbReference>
<dbReference type="SMART" id="SM00855">
    <property type="entry name" value="PGAM"/>
    <property type="match status" value="1"/>
</dbReference>
<keyword evidence="3" id="KW-1185">Reference proteome</keyword>
<dbReference type="EMBL" id="KN817525">
    <property type="protein sequence ID" value="KJA27069.1"/>
    <property type="molecule type" value="Genomic_DNA"/>
</dbReference>
<proteinExistence type="predicted"/>
<dbReference type="GO" id="GO:0045820">
    <property type="term" value="P:negative regulation of glycolytic process"/>
    <property type="evidence" value="ECO:0007669"/>
    <property type="project" value="TreeGrafter"/>
</dbReference>
<dbReference type="GO" id="GO:0043456">
    <property type="term" value="P:regulation of pentose-phosphate shunt"/>
    <property type="evidence" value="ECO:0007669"/>
    <property type="project" value="TreeGrafter"/>
</dbReference>
<dbReference type="InterPro" id="IPR029033">
    <property type="entry name" value="His_PPase_superfam"/>
</dbReference>
<dbReference type="PANTHER" id="PTHR46517">
    <property type="entry name" value="FRUCTOSE-2,6-BISPHOSPHATASE TIGAR"/>
    <property type="match status" value="1"/>
</dbReference>
<dbReference type="PANTHER" id="PTHR46517:SF1">
    <property type="entry name" value="FRUCTOSE-2,6-BISPHOSPHATASE TIGAR"/>
    <property type="match status" value="1"/>
</dbReference>
<evidence type="ECO:0008006" key="4">
    <source>
        <dbReference type="Google" id="ProtNLM"/>
    </source>
</evidence>
<dbReference type="SUPFAM" id="SSF53254">
    <property type="entry name" value="Phosphoglycerate mutase-like"/>
    <property type="match status" value="1"/>
</dbReference>
<keyword evidence="1" id="KW-0378">Hydrolase</keyword>
<dbReference type="PROSITE" id="PS00175">
    <property type="entry name" value="PG_MUTASE"/>
    <property type="match status" value="1"/>
</dbReference>
<evidence type="ECO:0000313" key="3">
    <source>
        <dbReference type="Proteomes" id="UP000054270"/>
    </source>
</evidence>
<dbReference type="Gene3D" id="3.40.50.1240">
    <property type="entry name" value="Phosphoglycerate mutase-like"/>
    <property type="match status" value="1"/>
</dbReference>
<dbReference type="InterPro" id="IPR001345">
    <property type="entry name" value="PG/BPGM_mutase_AS"/>
</dbReference>
<dbReference type="InterPro" id="IPR051695">
    <property type="entry name" value="Phosphoglycerate_Mutase"/>
</dbReference>
<evidence type="ECO:0000313" key="2">
    <source>
        <dbReference type="EMBL" id="KJA27069.1"/>
    </source>
</evidence>